<feature type="compositionally biased region" description="Basic and acidic residues" evidence="1">
    <location>
        <begin position="271"/>
        <end position="280"/>
    </location>
</feature>
<feature type="region of interest" description="Disordered" evidence="1">
    <location>
        <begin position="331"/>
        <end position="395"/>
    </location>
</feature>
<feature type="region of interest" description="Disordered" evidence="1">
    <location>
        <begin position="1149"/>
        <end position="1277"/>
    </location>
</feature>
<feature type="compositionally biased region" description="Basic and acidic residues" evidence="1">
    <location>
        <begin position="1263"/>
        <end position="1277"/>
    </location>
</feature>
<dbReference type="PANTHER" id="PTHR45845:SF2">
    <property type="entry name" value="RIKEN CDNA D630003M21 GENE"/>
    <property type="match status" value="1"/>
</dbReference>
<organism evidence="2 3">
    <name type="scientific">Alligator mississippiensis</name>
    <name type="common">American alligator</name>
    <dbReference type="NCBI Taxonomy" id="8496"/>
    <lineage>
        <taxon>Eukaryota</taxon>
        <taxon>Metazoa</taxon>
        <taxon>Chordata</taxon>
        <taxon>Craniata</taxon>
        <taxon>Vertebrata</taxon>
        <taxon>Euteleostomi</taxon>
        <taxon>Archelosauria</taxon>
        <taxon>Archosauria</taxon>
        <taxon>Crocodylia</taxon>
        <taxon>Alligatoridae</taxon>
        <taxon>Alligatorinae</taxon>
        <taxon>Alligator</taxon>
    </lineage>
</organism>
<feature type="compositionally biased region" description="Low complexity" evidence="1">
    <location>
        <begin position="342"/>
        <end position="364"/>
    </location>
</feature>
<accession>A0A151MCG7</accession>
<feature type="region of interest" description="Disordered" evidence="1">
    <location>
        <begin position="425"/>
        <end position="593"/>
    </location>
</feature>
<evidence type="ECO:0000256" key="1">
    <source>
        <dbReference type="SAM" id="MobiDB-lite"/>
    </source>
</evidence>
<dbReference type="Proteomes" id="UP000050525">
    <property type="component" value="Unassembled WGS sequence"/>
</dbReference>
<gene>
    <name evidence="2" type="ORF">Y1Q_0001990</name>
</gene>
<reference evidence="2 3" key="1">
    <citation type="journal article" date="2012" name="Genome Biol.">
        <title>Sequencing three crocodilian genomes to illuminate the evolution of archosaurs and amniotes.</title>
        <authorList>
            <person name="St John J.A."/>
            <person name="Braun E.L."/>
            <person name="Isberg S.R."/>
            <person name="Miles L.G."/>
            <person name="Chong A.Y."/>
            <person name="Gongora J."/>
            <person name="Dalzell P."/>
            <person name="Moran C."/>
            <person name="Bed'hom B."/>
            <person name="Abzhanov A."/>
            <person name="Burgess S.C."/>
            <person name="Cooksey A.M."/>
            <person name="Castoe T.A."/>
            <person name="Crawford N.G."/>
            <person name="Densmore L.D."/>
            <person name="Drew J.C."/>
            <person name="Edwards S.V."/>
            <person name="Faircloth B.C."/>
            <person name="Fujita M.K."/>
            <person name="Greenwold M.J."/>
            <person name="Hoffmann F.G."/>
            <person name="Howard J.M."/>
            <person name="Iguchi T."/>
            <person name="Janes D.E."/>
            <person name="Khan S.Y."/>
            <person name="Kohno S."/>
            <person name="de Koning A.J."/>
            <person name="Lance S.L."/>
            <person name="McCarthy F.M."/>
            <person name="McCormack J.E."/>
            <person name="Merchant M.E."/>
            <person name="Peterson D.G."/>
            <person name="Pollock D.D."/>
            <person name="Pourmand N."/>
            <person name="Raney B.J."/>
            <person name="Roessler K.A."/>
            <person name="Sanford J.R."/>
            <person name="Sawyer R.H."/>
            <person name="Schmidt C.J."/>
            <person name="Triplett E.W."/>
            <person name="Tuberville T.D."/>
            <person name="Venegas-Anaya M."/>
            <person name="Howard J.T."/>
            <person name="Jarvis E.D."/>
            <person name="Guillette L.J.Jr."/>
            <person name="Glenn T.C."/>
            <person name="Green R.E."/>
            <person name="Ray D.A."/>
        </authorList>
    </citation>
    <scope>NUCLEOTIDE SEQUENCE [LARGE SCALE GENOMIC DNA]</scope>
    <source>
        <strain evidence="2">KSC_2009_1</strain>
    </source>
</reference>
<dbReference type="PANTHER" id="PTHR45845">
    <property type="entry name" value="RHO GUANINE NUCLEOTIDE EXCHANGE FACTOR-RELATED"/>
    <property type="match status" value="1"/>
</dbReference>
<dbReference type="EMBL" id="AKHW03006240">
    <property type="protein sequence ID" value="KYO22226.1"/>
    <property type="molecule type" value="Genomic_DNA"/>
</dbReference>
<dbReference type="STRING" id="8496.A0A151MCG7"/>
<feature type="region of interest" description="Disordered" evidence="1">
    <location>
        <begin position="1075"/>
        <end position="1136"/>
    </location>
</feature>
<sequence>MNFPRASAEATGSPSPKPPALHVRRLSGSLATPPRHVHTDPQSLDAAVQSALQALYPPFDATAPTVLSQVFRLLETDYHGDGLCCLLDFLIPAKRLFEHVRQAACAPYCNCLFLHEGWPLCLREKVVVHLAPLNPLLLRPGDFYLQAEPCQDQSAGIVLKCLSQDLRTVEEIPVPQASYSLLFTNEWLEEINRGLDRAPLRTCLVATESGVMPMPWSKIATPEFIEKPKVAPNLAQAAATPPAGARDRDSWASPGAAEAPVPGSGGHAAGKVRECKDVPRRRGPSKYPGLIKVEQAGPWQPDAQGLVAPSLCDILSRDLEGEYVDLLELSAEGGSDPHPRSEQPAPAGEAEPPSESEPGLGEPAAETWACRKGPSAEEGPCTPCLRRKLSRDPQCPGPRCRYRESYVAAIQNPICFGAGPMAAIQEESDGPNRDLPPASAAVKPPDRHRPGDAGAPRPPSGFPPQEAKAEEATKQGYLKLLKSPAGAGRNPSRSESPTTSHKFPFLKGPRQPAAPAEAAAERAASQPEGSRRKTSALYSPRTSRAKPAGKGADQADAARLHVGSPHGTGCRNGPRAPAMARDPLPAEGSAPKLPRWQGLGTQLLLSGVACLPGSTDKLGRALIQVSTSSRAWEASWCSAREVARLLLYLCSIPRRKARGVGLTVVVDARRQPPSPALNAALTSAQRSSPGAIHSLLLLAEKEAAAHLEKVPGTQVEVLPSLKALGRYVDPGQLTRDLDGTFPYCHSEWVQFFQKLHPFVADLTAVSELLRRSIGELERGALPEGLQEATECTERYRELMRTVLRNPQLDTLQRDGGATLARLRKEATRLSSSPDVRNHMDAALGLYNRVEEEVHTLVAKSNRCLERLEHVQKIRELEAEFGKLSGWMDEEGESRLRELSAAEWGPDSPEKSYRHFKEFFIQATARYNQGLVLCKEAAGFHGSAGPEAEALEAARGAFQARLSSFYTNVERQQAELETLLNLYRFYDKVMWLSLDCKHLAARAQLGQSQAGSPKALRRLAGSLQKLSAEFSAPRLQAMKAQACAVRHCWGPGLWHEAWGRYRETRQALAEMLGKAEEAQALAESGGEPHACHAPSDPAPPAREQQGAALGGRESSEAESGDGDPCTGPSRIQQPRCCSPEGVLGAALTEAGAPAQDASREGPDRVPAPTQEPPLTCGSDTGQRLEASASHPARDGPRSAPGRRAGKRPDAAQYFQVSRHSSFSSEDTDSQHSAEDSPVASAVVSGDPSPRQACPQGESAGILYLEKHRADSPARASAE</sequence>
<evidence type="ECO:0000313" key="2">
    <source>
        <dbReference type="EMBL" id="KYO22226.1"/>
    </source>
</evidence>
<evidence type="ECO:0000313" key="3">
    <source>
        <dbReference type="Proteomes" id="UP000050525"/>
    </source>
</evidence>
<keyword evidence="3" id="KW-1185">Reference proteome</keyword>
<feature type="compositionally biased region" description="Low complexity" evidence="1">
    <location>
        <begin position="509"/>
        <end position="528"/>
    </location>
</feature>
<feature type="compositionally biased region" description="Low complexity" evidence="1">
    <location>
        <begin position="235"/>
        <end position="244"/>
    </location>
</feature>
<dbReference type="InterPro" id="IPR052231">
    <property type="entry name" value="Rho_GEF_signaling-related"/>
</dbReference>
<feature type="region of interest" description="Disordered" evidence="1">
    <location>
        <begin position="1"/>
        <end position="21"/>
    </location>
</feature>
<comment type="caution">
    <text evidence="2">The sequence shown here is derived from an EMBL/GenBank/DDBJ whole genome shotgun (WGS) entry which is preliminary data.</text>
</comment>
<dbReference type="Gene3D" id="1.20.58.60">
    <property type="match status" value="1"/>
</dbReference>
<feature type="region of interest" description="Disordered" evidence="1">
    <location>
        <begin position="235"/>
        <end position="289"/>
    </location>
</feature>
<evidence type="ECO:0008006" key="4">
    <source>
        <dbReference type="Google" id="ProtNLM"/>
    </source>
</evidence>
<name>A0A151MCG7_ALLMI</name>
<proteinExistence type="predicted"/>
<feature type="compositionally biased region" description="Polar residues" evidence="1">
    <location>
        <begin position="491"/>
        <end position="501"/>
    </location>
</feature>
<feature type="compositionally biased region" description="Polar residues" evidence="1">
    <location>
        <begin position="1213"/>
        <end position="1223"/>
    </location>
</feature>
<dbReference type="AlphaFoldDB" id="A0A151MCG7"/>
<dbReference type="eggNOG" id="KOG4240">
    <property type="taxonomic scope" value="Eukaryota"/>
</dbReference>
<protein>
    <recommendedName>
        <fullName evidence="4">KIAA1755</fullName>
    </recommendedName>
</protein>